<evidence type="ECO:0000313" key="2">
    <source>
        <dbReference type="Proteomes" id="UP000828941"/>
    </source>
</evidence>
<organism evidence="1 2">
    <name type="scientific">Bauhinia variegata</name>
    <name type="common">Purple orchid tree</name>
    <name type="synonym">Phanera variegata</name>
    <dbReference type="NCBI Taxonomy" id="167791"/>
    <lineage>
        <taxon>Eukaryota</taxon>
        <taxon>Viridiplantae</taxon>
        <taxon>Streptophyta</taxon>
        <taxon>Embryophyta</taxon>
        <taxon>Tracheophyta</taxon>
        <taxon>Spermatophyta</taxon>
        <taxon>Magnoliopsida</taxon>
        <taxon>eudicotyledons</taxon>
        <taxon>Gunneridae</taxon>
        <taxon>Pentapetalae</taxon>
        <taxon>rosids</taxon>
        <taxon>fabids</taxon>
        <taxon>Fabales</taxon>
        <taxon>Fabaceae</taxon>
        <taxon>Cercidoideae</taxon>
        <taxon>Cercideae</taxon>
        <taxon>Bauhiniinae</taxon>
        <taxon>Bauhinia</taxon>
    </lineage>
</organism>
<comment type="caution">
    <text evidence="1">The sequence shown here is derived from an EMBL/GenBank/DDBJ whole genome shotgun (WGS) entry which is preliminary data.</text>
</comment>
<sequence>MKGEESTMKEKEIYFSVLLVAVSIIIVLAKLVLEEVWLIPKRIRSVLEKQGITGPKPSFPYGNISEMQRIQIQSQSHSDESPSTSLSFSDPWLHSLFPYFNKWKQHYGPIYMYSTGIKQHLYIGKPELIKELKLIKSLDLGRPTHLAKTLKALLGTGILGSNGPEWSFQRNLIAPEFFLTKVKKMVGFMEESTMTMIRTWERRIIEFQREGGKEIAEMVIDDDLKALTADVISKACFGSSYDKGNQIFAKLATMQTALAKPSVLFGFLSLRSRFLPTKANKDIGKLKEEVETLILKAINDRVVENQKGSGNQNQKDFLQVILENAATTFGNKHEEMKRFIVDNCKTIYFAGAESVSIAATWTMMLLASHPQWQQRVRSEILDTYGNIMSPNCFHDMGKFRNLKTLTMVIQESLRLYSPAVAASREALGEIKLREFVVPKGINIWLFIPELHRDAEIWGPDANEFNPERFANGVSEACKYPQVYIPFGLGSRTCLGQTFAMVQLKIIISLLLSNFSFSLSPNYRHSPVYNLLLMPKYGVKLIVSRVQNVQA</sequence>
<keyword evidence="2" id="KW-1185">Reference proteome</keyword>
<dbReference type="Proteomes" id="UP000828941">
    <property type="component" value="Chromosome 8"/>
</dbReference>
<name>A0ACB9MYY3_BAUVA</name>
<proteinExistence type="predicted"/>
<reference evidence="1 2" key="1">
    <citation type="journal article" date="2022" name="DNA Res.">
        <title>Chromosomal-level genome assembly of the orchid tree Bauhinia variegata (Leguminosae; Cercidoideae) supports the allotetraploid origin hypothesis of Bauhinia.</title>
        <authorList>
            <person name="Zhong Y."/>
            <person name="Chen Y."/>
            <person name="Zheng D."/>
            <person name="Pang J."/>
            <person name="Liu Y."/>
            <person name="Luo S."/>
            <person name="Meng S."/>
            <person name="Qian L."/>
            <person name="Wei D."/>
            <person name="Dai S."/>
            <person name="Zhou R."/>
        </authorList>
    </citation>
    <scope>NUCLEOTIDE SEQUENCE [LARGE SCALE GENOMIC DNA]</scope>
    <source>
        <strain evidence="1">BV-YZ2020</strain>
    </source>
</reference>
<dbReference type="EMBL" id="CM039433">
    <property type="protein sequence ID" value="KAI4328684.1"/>
    <property type="molecule type" value="Genomic_DNA"/>
</dbReference>
<gene>
    <name evidence="1" type="ORF">L6164_021019</name>
</gene>
<protein>
    <submittedName>
        <fullName evidence="1">Uncharacterized protein</fullName>
    </submittedName>
</protein>
<accession>A0ACB9MYY3</accession>
<evidence type="ECO:0000313" key="1">
    <source>
        <dbReference type="EMBL" id="KAI4328684.1"/>
    </source>
</evidence>